<dbReference type="Gene3D" id="3.30.360.10">
    <property type="entry name" value="Dihydrodipicolinate Reductase, domain 2"/>
    <property type="match status" value="1"/>
</dbReference>
<dbReference type="EMBL" id="AY316747">
    <property type="protein sequence ID" value="AAQ87357.1"/>
    <property type="molecule type" value="Genomic_DNA"/>
</dbReference>
<reference evidence="4" key="2">
    <citation type="journal article" date="2004" name="J. Bacteriol.">
        <title>An evolutionary hot spot: the pNGR234b replicon of Rhizobium sp. strain NGR234.</title>
        <authorList>
            <person name="Streit W.R."/>
            <person name="Schmitz R.A."/>
            <person name="Perret X."/>
            <person name="Staehelin C."/>
            <person name="Deakin W.J."/>
            <person name="Raasch C."/>
            <person name="Liesegang H."/>
            <person name="Broughton W.J."/>
        </authorList>
    </citation>
    <scope>NUCLEOTIDE SEQUENCE [LARGE SCALE GENOMIC DNA]</scope>
    <source>
        <strain evidence="4">NBRC 101917 / NGR234</strain>
    </source>
</reference>
<dbReference type="SUPFAM" id="SSF55347">
    <property type="entry name" value="Glyceraldehyde-3-phosphate dehydrogenase-like, C-terminal domain"/>
    <property type="match status" value="1"/>
</dbReference>
<keyword evidence="2" id="KW-0614">Plasmid</keyword>
<reference evidence="3 4" key="3">
    <citation type="journal article" date="2009" name="Appl. Environ. Microbiol.">
        <title>Rhizobium sp. strain NGR234 possesses a remarkable number of secretion systems.</title>
        <authorList>
            <person name="Schmeisser C."/>
            <person name="Liesegang H."/>
            <person name="Krysciak D."/>
            <person name="Bakkou N."/>
            <person name="Le Quere A."/>
            <person name="Wollherr A."/>
            <person name="Heinemeyer I."/>
            <person name="Morgenstern B."/>
            <person name="Pommerening-Roeser A."/>
            <person name="Flores M."/>
            <person name="Palacios R."/>
            <person name="Brenner S."/>
            <person name="Gottschalk G."/>
            <person name="Schmitz R.A."/>
            <person name="Broughton W.J."/>
            <person name="Perret X."/>
            <person name="Strittmatter A.W."/>
            <person name="Streit W.R."/>
        </authorList>
    </citation>
    <scope>NUCLEOTIDE SEQUENCE [LARGE SCALE GENOMIC DNA]</scope>
    <source>
        <strain evidence="4">NBRC 101917 / NGR234</strain>
        <strain evidence="3">NGR234</strain>
        <plasmid evidence="3">pNGR234b</plasmid>
    </source>
</reference>
<dbReference type="EMBL" id="CP000874">
    <property type="protein sequence ID" value="ACP21895.1"/>
    <property type="molecule type" value="Genomic_DNA"/>
</dbReference>
<reference evidence="2" key="1">
    <citation type="submission" date="2003-06" db="EMBL/GenBank/DDBJ databases">
        <title>Comparative DNA analysis of two large contigs of the Rhizobium sp. NGR234 megaplasmid 2.</title>
        <authorList>
            <person name="Broughton W.J."/>
            <person name="Perret X."/>
            <person name="Staehelin C."/>
            <person name="Schmitz R.A."/>
            <person name="Raasch C."/>
            <person name="Liesegang H."/>
            <person name="Gottschalk G."/>
            <person name="Streit W.R."/>
        </authorList>
    </citation>
    <scope>NUCLEOTIDE SEQUENCE</scope>
    <source>
        <strain evidence="2">NGR234</strain>
        <plasmid evidence="2">megaplasmid 2</plasmid>
    </source>
</reference>
<dbReference type="RefSeq" id="WP_012706494.1">
    <property type="nucleotide sequence ID" value="NC_012586.1"/>
</dbReference>
<dbReference type="OrthoDB" id="9792935at2"/>
<keyword evidence="4" id="KW-1185">Reference proteome</keyword>
<dbReference type="Pfam" id="PF02894">
    <property type="entry name" value="GFO_IDH_MocA_C"/>
    <property type="match status" value="1"/>
</dbReference>
<geneLocation type="plasmid" evidence="2">
    <name>megaplasmid 2</name>
</geneLocation>
<gene>
    <name evidence="3" type="ordered locus">NGR_b04320</name>
    <name evidence="2" type="ORF">RNGR00230</name>
</gene>
<name>Q6W1L1_SINFN</name>
<geneLocation type="plasmid" evidence="3">
    <name>pNGR234b</name>
</geneLocation>
<evidence type="ECO:0000313" key="2">
    <source>
        <dbReference type="EMBL" id="AAQ87357.1"/>
    </source>
</evidence>
<geneLocation type="plasmid" evidence="4">
    <name>sym pNGR234b</name>
</geneLocation>
<dbReference type="HOGENOM" id="CLU_1453330_0_0_5"/>
<proteinExistence type="predicted"/>
<protein>
    <recommendedName>
        <fullName evidence="1">Gfo/Idh/MocA-like oxidoreductase C-terminal domain-containing protein</fullName>
    </recommendedName>
</protein>
<feature type="domain" description="Gfo/Idh/MocA-like oxidoreductase C-terminal" evidence="1">
    <location>
        <begin position="8"/>
        <end position="179"/>
    </location>
</feature>
<dbReference type="Proteomes" id="UP000001054">
    <property type="component" value="Plasmid pNGR234b"/>
</dbReference>
<evidence type="ECO:0000259" key="1">
    <source>
        <dbReference type="Pfam" id="PF02894"/>
    </source>
</evidence>
<evidence type="ECO:0000313" key="4">
    <source>
        <dbReference type="Proteomes" id="UP000001054"/>
    </source>
</evidence>
<organism evidence="2">
    <name type="scientific">Sinorhizobium fredii (strain NBRC 101917 / NGR234)</name>
    <dbReference type="NCBI Taxonomy" id="394"/>
    <lineage>
        <taxon>Bacteria</taxon>
        <taxon>Pseudomonadati</taxon>
        <taxon>Pseudomonadota</taxon>
        <taxon>Alphaproteobacteria</taxon>
        <taxon>Hyphomicrobiales</taxon>
        <taxon>Rhizobiaceae</taxon>
        <taxon>Sinorhizobium/Ensifer group</taxon>
        <taxon>Sinorhizobium</taxon>
    </lineage>
</organism>
<sequence>MTVYALHGMTGIFGPARAVTALSGVRIPERRFVERVIPTEADDNTLLLLDFGSGLFAKVYGTAAGAVKHSLDFSGTYFGTQGKIEGLKLNGEYFDYPGREIAVTAPDGGTQPGFGGNEWILPNVEGVHRTIGEQHVFADLMQLVDWVREGKRSVATAEHARHVVEIIEAAYKSAATGQRQTLQTSF</sequence>
<dbReference type="InterPro" id="IPR004104">
    <property type="entry name" value="Gfo/Idh/MocA-like_OxRdtase_C"/>
</dbReference>
<accession>Q6W1L1</accession>
<dbReference type="KEGG" id="rhi:NGR_b04320"/>
<dbReference type="AlphaFoldDB" id="Q6W1L1"/>
<evidence type="ECO:0000313" key="3">
    <source>
        <dbReference type="EMBL" id="ACP21895.1"/>
    </source>
</evidence>